<dbReference type="Gene3D" id="3.60.130.10">
    <property type="entry name" value="Clavaminate synthase-like"/>
    <property type="match status" value="1"/>
</dbReference>
<sequence>MPGSTTDPFASYPTGVAMPPMITSRSVEIGSHTIEFGPRFMRRSSSASSDEPYVSLRLEPVTPYIGAVVTDVDLGDPQPEQIAELRRALLEWKVLFFRDQRITGAQHRDFARHWGELEVHPLLPQGEVPEVVHFERGEDNPGTENIWHVDVTWQQRPPMGSVLRALQVPPAGGDTLWADMGNAYDCLSDEIKDRIDGLDAVHDFVPSFGRGMTAERLEQMREQYPPVRHPIVRTHPETGRRTLFVNSLFTTHIPDMDPVEGGRLLQHLFDQAKVPDFQCRFRWEPNSVAFWDNRATQHYAASDYFPHRRVMERVSILGDVPR</sequence>
<dbReference type="Proteomes" id="UP000011731">
    <property type="component" value="Unassembled WGS sequence"/>
</dbReference>
<dbReference type="GO" id="GO:0000908">
    <property type="term" value="F:taurine dioxygenase activity"/>
    <property type="evidence" value="ECO:0007669"/>
    <property type="project" value="TreeGrafter"/>
</dbReference>
<dbReference type="PATRIC" id="fig|1278076.4.peg.503"/>
<dbReference type="EMBL" id="AOEX01000016">
    <property type="protein sequence ID" value="EME66756.1"/>
    <property type="molecule type" value="Genomic_DNA"/>
</dbReference>
<dbReference type="PANTHER" id="PTHR30468">
    <property type="entry name" value="ALPHA-KETOGLUTARATE-DEPENDENT SULFONATE DIOXYGENASE"/>
    <property type="match status" value="1"/>
</dbReference>
<keyword evidence="3 7" id="KW-0223">Dioxygenase</keyword>
<organism evidence="7 8">
    <name type="scientific">Rhodococcus ruber BKS 20-38</name>
    <dbReference type="NCBI Taxonomy" id="1278076"/>
    <lineage>
        <taxon>Bacteria</taxon>
        <taxon>Bacillati</taxon>
        <taxon>Actinomycetota</taxon>
        <taxon>Actinomycetes</taxon>
        <taxon>Mycobacteriales</taxon>
        <taxon>Nocardiaceae</taxon>
        <taxon>Rhodococcus</taxon>
    </lineage>
</organism>
<comment type="similarity">
    <text evidence="1">Belongs to the TfdA dioxygenase family.</text>
</comment>
<dbReference type="GO" id="GO:0005737">
    <property type="term" value="C:cytoplasm"/>
    <property type="evidence" value="ECO:0007669"/>
    <property type="project" value="TreeGrafter"/>
</dbReference>
<protein>
    <submittedName>
        <fullName evidence="7">Taurine dioxygenase</fullName>
    </submittedName>
</protein>
<dbReference type="InterPro" id="IPR003819">
    <property type="entry name" value="TauD/TfdA-like"/>
</dbReference>
<dbReference type="Pfam" id="PF02668">
    <property type="entry name" value="TauD"/>
    <property type="match status" value="1"/>
</dbReference>
<keyword evidence="4" id="KW-0560">Oxidoreductase</keyword>
<dbReference type="InterPro" id="IPR051323">
    <property type="entry name" value="AtsK-like"/>
</dbReference>
<evidence type="ECO:0000256" key="3">
    <source>
        <dbReference type="ARBA" id="ARBA00022964"/>
    </source>
</evidence>
<dbReference type="GO" id="GO:0006790">
    <property type="term" value="P:sulfur compound metabolic process"/>
    <property type="evidence" value="ECO:0007669"/>
    <property type="project" value="TreeGrafter"/>
</dbReference>
<evidence type="ECO:0000313" key="8">
    <source>
        <dbReference type="Proteomes" id="UP000011731"/>
    </source>
</evidence>
<reference evidence="7 8" key="1">
    <citation type="journal article" date="2013" name="Genome Announc.">
        <title>Draft Genome Sequence of Rhodococcus ruber Strain BKS 20-38.</title>
        <authorList>
            <person name="Bala M."/>
            <person name="Kumar S."/>
            <person name="Raghava G.P."/>
            <person name="Mayilraj S."/>
        </authorList>
    </citation>
    <scope>NUCLEOTIDE SEQUENCE [LARGE SCALE GENOMIC DNA]</scope>
    <source>
        <strain evidence="7 8">BKS 20-38</strain>
    </source>
</reference>
<keyword evidence="8" id="KW-1185">Reference proteome</keyword>
<evidence type="ECO:0000256" key="1">
    <source>
        <dbReference type="ARBA" id="ARBA00005896"/>
    </source>
</evidence>
<evidence type="ECO:0000256" key="5">
    <source>
        <dbReference type="ARBA" id="ARBA00023004"/>
    </source>
</evidence>
<dbReference type="PANTHER" id="PTHR30468:SF1">
    <property type="entry name" value="ALPHA-KETOGLUTARATE-DEPENDENT SULFONATE DIOXYGENASE"/>
    <property type="match status" value="1"/>
</dbReference>
<evidence type="ECO:0000259" key="6">
    <source>
        <dbReference type="Pfam" id="PF02668"/>
    </source>
</evidence>
<keyword evidence="2" id="KW-0479">Metal-binding</keyword>
<comment type="caution">
    <text evidence="7">The sequence shown here is derived from an EMBL/GenBank/DDBJ whole genome shotgun (WGS) entry which is preliminary data.</text>
</comment>
<accession>M2Y0S0</accession>
<dbReference type="GO" id="GO:0046872">
    <property type="term" value="F:metal ion binding"/>
    <property type="evidence" value="ECO:0007669"/>
    <property type="project" value="UniProtKB-KW"/>
</dbReference>
<dbReference type="InterPro" id="IPR042098">
    <property type="entry name" value="TauD-like_sf"/>
</dbReference>
<name>M2Y0S0_9NOCA</name>
<dbReference type="SUPFAM" id="SSF51197">
    <property type="entry name" value="Clavaminate synthase-like"/>
    <property type="match status" value="1"/>
</dbReference>
<proteinExistence type="inferred from homology"/>
<gene>
    <name evidence="7" type="ORF">G352_02429</name>
</gene>
<keyword evidence="5" id="KW-0408">Iron</keyword>
<feature type="domain" description="TauD/TfdA-like" evidence="6">
    <location>
        <begin position="59"/>
        <end position="314"/>
    </location>
</feature>
<evidence type="ECO:0000256" key="2">
    <source>
        <dbReference type="ARBA" id="ARBA00022723"/>
    </source>
</evidence>
<evidence type="ECO:0000256" key="4">
    <source>
        <dbReference type="ARBA" id="ARBA00023002"/>
    </source>
</evidence>
<dbReference type="AlphaFoldDB" id="M2Y0S0"/>
<evidence type="ECO:0000313" key="7">
    <source>
        <dbReference type="EMBL" id="EME66756.1"/>
    </source>
</evidence>